<organism evidence="10 11">
    <name type="scientific">Pseudomarimonas arenosa</name>
    <dbReference type="NCBI Taxonomy" id="2774145"/>
    <lineage>
        <taxon>Bacteria</taxon>
        <taxon>Pseudomonadati</taxon>
        <taxon>Pseudomonadota</taxon>
        <taxon>Gammaproteobacteria</taxon>
        <taxon>Lysobacterales</taxon>
        <taxon>Lysobacteraceae</taxon>
        <taxon>Pseudomarimonas</taxon>
    </lineage>
</organism>
<comment type="similarity">
    <text evidence="8">Belongs to the methyltransferase superfamily.</text>
</comment>
<dbReference type="InterPro" id="IPR013216">
    <property type="entry name" value="Methyltransf_11"/>
</dbReference>
<dbReference type="InterPro" id="IPR011814">
    <property type="entry name" value="BioC"/>
</dbReference>
<feature type="domain" description="Methyltransferase type 11" evidence="9">
    <location>
        <begin position="50"/>
        <end position="145"/>
    </location>
</feature>
<dbReference type="NCBIfam" id="TIGR02072">
    <property type="entry name" value="BioC"/>
    <property type="match status" value="1"/>
</dbReference>
<evidence type="ECO:0000256" key="5">
    <source>
        <dbReference type="ARBA" id="ARBA00022679"/>
    </source>
</evidence>
<dbReference type="EMBL" id="JACYTR010000071">
    <property type="protein sequence ID" value="MBD8527909.1"/>
    <property type="molecule type" value="Genomic_DNA"/>
</dbReference>
<gene>
    <name evidence="8 10" type="primary">bioC</name>
    <name evidence="10" type="ORF">IFO71_19350</name>
</gene>
<dbReference type="Gene3D" id="3.40.50.150">
    <property type="entry name" value="Vaccinia Virus protein VP39"/>
    <property type="match status" value="1"/>
</dbReference>
<evidence type="ECO:0000256" key="2">
    <source>
        <dbReference type="ARBA" id="ARBA00004746"/>
    </source>
</evidence>
<dbReference type="GO" id="GO:0102130">
    <property type="term" value="F:malonyl-CoA methyltransferase activity"/>
    <property type="evidence" value="ECO:0007669"/>
    <property type="project" value="UniProtKB-EC"/>
</dbReference>
<dbReference type="PANTHER" id="PTHR13090">
    <property type="entry name" value="ARGININE-HYDROXYLASE NDUFAF5, MITOCHONDRIAL"/>
    <property type="match status" value="1"/>
</dbReference>
<dbReference type="GO" id="GO:0009102">
    <property type="term" value="P:biotin biosynthetic process"/>
    <property type="evidence" value="ECO:0007669"/>
    <property type="project" value="UniProtKB-UniRule"/>
</dbReference>
<evidence type="ECO:0000313" key="10">
    <source>
        <dbReference type="EMBL" id="MBD8527909.1"/>
    </source>
</evidence>
<keyword evidence="6 8" id="KW-0949">S-adenosyl-L-methionine</keyword>
<dbReference type="Pfam" id="PF08241">
    <property type="entry name" value="Methyltransf_11"/>
    <property type="match status" value="1"/>
</dbReference>
<dbReference type="CDD" id="cd02440">
    <property type="entry name" value="AdoMet_MTases"/>
    <property type="match status" value="1"/>
</dbReference>
<dbReference type="InterPro" id="IPR050602">
    <property type="entry name" value="Malonyl-ACP_OMT"/>
</dbReference>
<evidence type="ECO:0000256" key="4">
    <source>
        <dbReference type="ARBA" id="ARBA00022603"/>
    </source>
</evidence>
<keyword evidence="5 8" id="KW-0808">Transferase</keyword>
<evidence type="ECO:0000259" key="9">
    <source>
        <dbReference type="Pfam" id="PF08241"/>
    </source>
</evidence>
<sequence>MMSPFDSRQVRRAFSRAAPDYAASAVLQAEVRARLLEQLAYLPSPPQRIVDLGCGPGAASKTLRQRWPKAEVLALDLALPMLREAKRQFSWRRRFERLCADARALPLADQSVDLIFSNLCVQWVDDLPALFAEWRRVLRPKGLLLLSTFTQGTLQELREAFASADGEQPHVSPFATIQKVGDALLGAGFRDPVLDSDRFTLTYTNATDLMRELKAIGAGNADSQRRRSLTGKARMQRVRQAYEHFRQDGRLPASYEVAYAQAWGPEPGQPRRQGGAEIAAFPVDQLRIRRRR</sequence>
<dbReference type="GO" id="GO:0008757">
    <property type="term" value="F:S-adenosylmethionine-dependent methyltransferase activity"/>
    <property type="evidence" value="ECO:0007669"/>
    <property type="project" value="InterPro"/>
</dbReference>
<dbReference type="PANTHER" id="PTHR13090:SF1">
    <property type="entry name" value="ARGININE-HYDROXYLASE NDUFAF5, MITOCHONDRIAL"/>
    <property type="match status" value="1"/>
</dbReference>
<evidence type="ECO:0000256" key="1">
    <source>
        <dbReference type="ARBA" id="ARBA00000852"/>
    </source>
</evidence>
<evidence type="ECO:0000256" key="7">
    <source>
        <dbReference type="ARBA" id="ARBA00022756"/>
    </source>
</evidence>
<proteinExistence type="inferred from homology"/>
<dbReference type="Proteomes" id="UP000613768">
    <property type="component" value="Unassembled WGS sequence"/>
</dbReference>
<protein>
    <recommendedName>
        <fullName evidence="3 8">Malonyl-[acyl-carrier protein] O-methyltransferase</fullName>
        <shortName evidence="8">Malonyl-ACP O-methyltransferase</shortName>
        <ecNumber evidence="3 8">2.1.1.197</ecNumber>
    </recommendedName>
    <alternativeName>
        <fullName evidence="8">Biotin synthesis protein BioC</fullName>
    </alternativeName>
</protein>
<evidence type="ECO:0000256" key="3">
    <source>
        <dbReference type="ARBA" id="ARBA00012327"/>
    </source>
</evidence>
<accession>A0AAW3ZTS6</accession>
<dbReference type="InterPro" id="IPR029063">
    <property type="entry name" value="SAM-dependent_MTases_sf"/>
</dbReference>
<keyword evidence="4 8" id="KW-0489">Methyltransferase</keyword>
<dbReference type="GO" id="GO:0010340">
    <property type="term" value="F:carboxyl-O-methyltransferase activity"/>
    <property type="evidence" value="ECO:0007669"/>
    <property type="project" value="UniProtKB-UniRule"/>
</dbReference>
<dbReference type="GO" id="GO:0032259">
    <property type="term" value="P:methylation"/>
    <property type="evidence" value="ECO:0007669"/>
    <property type="project" value="UniProtKB-KW"/>
</dbReference>
<dbReference type="HAMAP" id="MF_00835">
    <property type="entry name" value="BioC"/>
    <property type="match status" value="1"/>
</dbReference>
<evidence type="ECO:0000256" key="6">
    <source>
        <dbReference type="ARBA" id="ARBA00022691"/>
    </source>
</evidence>
<comment type="pathway">
    <text evidence="2 8">Cofactor biosynthesis; biotin biosynthesis.</text>
</comment>
<comment type="catalytic activity">
    <reaction evidence="1 8">
        <text>malonyl-[ACP] + S-adenosyl-L-methionine = malonyl-[ACP] methyl ester + S-adenosyl-L-homocysteine</text>
        <dbReference type="Rhea" id="RHEA:17105"/>
        <dbReference type="Rhea" id="RHEA-COMP:9623"/>
        <dbReference type="Rhea" id="RHEA-COMP:9954"/>
        <dbReference type="ChEBI" id="CHEBI:57856"/>
        <dbReference type="ChEBI" id="CHEBI:59789"/>
        <dbReference type="ChEBI" id="CHEBI:78449"/>
        <dbReference type="ChEBI" id="CHEBI:78845"/>
        <dbReference type="EC" id="2.1.1.197"/>
    </reaction>
</comment>
<keyword evidence="11" id="KW-1185">Reference proteome</keyword>
<evidence type="ECO:0000256" key="8">
    <source>
        <dbReference type="HAMAP-Rule" id="MF_00835"/>
    </source>
</evidence>
<reference evidence="10 11" key="1">
    <citation type="submission" date="2020-09" db="EMBL/GenBank/DDBJ databases">
        <title>Pseudoxanthomonas sp. CAU 1598 isolated from sand of Yaerae Beach.</title>
        <authorList>
            <person name="Kim W."/>
        </authorList>
    </citation>
    <scope>NUCLEOTIDE SEQUENCE [LARGE SCALE GENOMIC DNA]</scope>
    <source>
        <strain evidence="10 11">CAU 1598</strain>
    </source>
</reference>
<name>A0AAW3ZTS6_9GAMM</name>
<comment type="function">
    <text evidence="8">Converts the free carboxyl group of a malonyl-thioester to its methyl ester by transfer of a methyl group from S-adenosyl-L-methionine (SAM). It allows to synthesize pimeloyl-ACP via the fatty acid synthetic pathway.</text>
</comment>
<dbReference type="RefSeq" id="WP_192031330.1">
    <property type="nucleotide sequence ID" value="NZ_JACYTR010000071.1"/>
</dbReference>
<evidence type="ECO:0000313" key="11">
    <source>
        <dbReference type="Proteomes" id="UP000613768"/>
    </source>
</evidence>
<dbReference type="EC" id="2.1.1.197" evidence="3 8"/>
<dbReference type="AlphaFoldDB" id="A0AAW3ZTS6"/>
<dbReference type="SUPFAM" id="SSF53335">
    <property type="entry name" value="S-adenosyl-L-methionine-dependent methyltransferases"/>
    <property type="match status" value="1"/>
</dbReference>
<keyword evidence="7 8" id="KW-0093">Biotin biosynthesis</keyword>
<comment type="caution">
    <text evidence="10">The sequence shown here is derived from an EMBL/GenBank/DDBJ whole genome shotgun (WGS) entry which is preliminary data.</text>
</comment>